<keyword evidence="1" id="KW-0812">Transmembrane</keyword>
<organism evidence="2">
    <name type="scientific">Anguilla anguilla</name>
    <name type="common">European freshwater eel</name>
    <name type="synonym">Muraena anguilla</name>
    <dbReference type="NCBI Taxonomy" id="7936"/>
    <lineage>
        <taxon>Eukaryota</taxon>
        <taxon>Metazoa</taxon>
        <taxon>Chordata</taxon>
        <taxon>Craniata</taxon>
        <taxon>Vertebrata</taxon>
        <taxon>Euteleostomi</taxon>
        <taxon>Actinopterygii</taxon>
        <taxon>Neopterygii</taxon>
        <taxon>Teleostei</taxon>
        <taxon>Anguilliformes</taxon>
        <taxon>Anguillidae</taxon>
        <taxon>Anguilla</taxon>
    </lineage>
</organism>
<reference evidence="2" key="2">
    <citation type="journal article" date="2015" name="Fish Shellfish Immunol.">
        <title>Early steps in the European eel (Anguilla anguilla)-Vibrio vulnificus interaction in the gills: Role of the RtxA13 toxin.</title>
        <authorList>
            <person name="Callol A."/>
            <person name="Pajuelo D."/>
            <person name="Ebbesson L."/>
            <person name="Teles M."/>
            <person name="MacKenzie S."/>
            <person name="Amaro C."/>
        </authorList>
    </citation>
    <scope>NUCLEOTIDE SEQUENCE</scope>
</reference>
<name>A0A0E9WVY3_ANGAN</name>
<keyword evidence="1" id="KW-0472">Membrane</keyword>
<keyword evidence="1" id="KW-1133">Transmembrane helix</keyword>
<reference evidence="2" key="1">
    <citation type="submission" date="2014-11" db="EMBL/GenBank/DDBJ databases">
        <authorList>
            <person name="Amaro Gonzalez C."/>
        </authorList>
    </citation>
    <scope>NUCLEOTIDE SEQUENCE</scope>
</reference>
<accession>A0A0E9WVY3</accession>
<evidence type="ECO:0000256" key="1">
    <source>
        <dbReference type="SAM" id="Phobius"/>
    </source>
</evidence>
<protein>
    <submittedName>
        <fullName evidence="2">Uncharacterized protein</fullName>
    </submittedName>
</protein>
<evidence type="ECO:0000313" key="2">
    <source>
        <dbReference type="EMBL" id="JAH94356.1"/>
    </source>
</evidence>
<sequence>MSEFLEKVHLTGPLLIPLVNMIVSCLISLHNFLLATKSPGLVHYTLYHFPDKPSVFTE</sequence>
<dbReference type="EMBL" id="GBXM01014221">
    <property type="protein sequence ID" value="JAH94356.1"/>
    <property type="molecule type" value="Transcribed_RNA"/>
</dbReference>
<dbReference type="PROSITE" id="PS51257">
    <property type="entry name" value="PROKAR_LIPOPROTEIN"/>
    <property type="match status" value="1"/>
</dbReference>
<dbReference type="AlphaFoldDB" id="A0A0E9WVY3"/>
<proteinExistence type="predicted"/>
<feature type="transmembrane region" description="Helical" evidence="1">
    <location>
        <begin position="14"/>
        <end position="34"/>
    </location>
</feature>